<reference evidence="2 3" key="1">
    <citation type="submission" date="2012-06" db="EMBL/GenBank/DDBJ databases">
        <title>Finished chromosome of genome of Microcoleus sp. PCC 7113.</title>
        <authorList>
            <consortium name="US DOE Joint Genome Institute"/>
            <person name="Gugger M."/>
            <person name="Coursin T."/>
            <person name="Rippka R."/>
            <person name="Tandeau De Marsac N."/>
            <person name="Huntemann M."/>
            <person name="Wei C.-L."/>
            <person name="Han J."/>
            <person name="Detter J.C."/>
            <person name="Han C."/>
            <person name="Tapia R."/>
            <person name="Chen A."/>
            <person name="Kyrpides N."/>
            <person name="Mavromatis K."/>
            <person name="Markowitz V."/>
            <person name="Szeto E."/>
            <person name="Ivanova N."/>
            <person name="Pagani I."/>
            <person name="Pati A."/>
            <person name="Goodwin L."/>
            <person name="Nordberg H.P."/>
            <person name="Cantor M.N."/>
            <person name="Hua S.X."/>
            <person name="Woyke T."/>
            <person name="Kerfeld C.A."/>
        </authorList>
    </citation>
    <scope>NUCLEOTIDE SEQUENCE [LARGE SCALE GENOMIC DNA]</scope>
    <source>
        <strain evidence="2 3">PCC 7113</strain>
    </source>
</reference>
<dbReference type="KEGG" id="mic:Mic7113_3916"/>
<dbReference type="SUPFAM" id="SSF55729">
    <property type="entry name" value="Acyl-CoA N-acyltransferases (Nat)"/>
    <property type="match status" value="1"/>
</dbReference>
<dbReference type="AlphaFoldDB" id="K9WIN6"/>
<dbReference type="PATRIC" id="fig|1173027.3.peg.4309"/>
<sequence length="392" mass="43878">MTLQFQYSTLTQSEDVELLGSILDQCFLAQPGNSAAYINKVGMENLRIIRQSEQIVGGLATIPMGQWYGGQRVPMMGIAAVGIAPQYRGTGAAIALMQHTLNEIYAQGIPISALYPATQRLYRKAGYEQAGNRCSWEIPTASIQIREQSLPLQPVVPIDLEVFYDLYQKQAKLINGNLDRHSFIWQQIIHSSENERVYAYLIGTGDRPQGYAILSQHEKEDKTFLLIRDWVALTSAAAQSFWSFVANHRSQIDQVRWRGAAIDVLRLLLPEQTTTIKSMQTWLLRVVDVTKALEKRGYPSGLQAELHLEVQDDLIAENNSRFILSVSQGQGEVTKGGTGELKLHIRELAPLYTSLFTPYQLQLTGRLEATETALDTAAQVFAGVSPWMPDFF</sequence>
<dbReference type="CDD" id="cd04301">
    <property type="entry name" value="NAT_SF"/>
    <property type="match status" value="1"/>
</dbReference>
<dbReference type="Pfam" id="PF13527">
    <property type="entry name" value="Acetyltransf_9"/>
    <property type="match status" value="1"/>
</dbReference>
<protein>
    <submittedName>
        <fullName evidence="2">Putative acetyltransferase</fullName>
    </submittedName>
</protein>
<keyword evidence="2" id="KW-0808">Transferase</keyword>
<evidence type="ECO:0000313" key="2">
    <source>
        <dbReference type="EMBL" id="AFZ19624.1"/>
    </source>
</evidence>
<dbReference type="PROSITE" id="PS51186">
    <property type="entry name" value="GNAT"/>
    <property type="match status" value="1"/>
</dbReference>
<dbReference type="STRING" id="1173027.Mic7113_3916"/>
<dbReference type="Proteomes" id="UP000010471">
    <property type="component" value="Chromosome"/>
</dbReference>
<dbReference type="InterPro" id="IPR025559">
    <property type="entry name" value="Eis_dom"/>
</dbReference>
<dbReference type="eggNOG" id="COG4552">
    <property type="taxonomic scope" value="Bacteria"/>
</dbReference>
<accession>K9WIN6</accession>
<dbReference type="InterPro" id="IPR036527">
    <property type="entry name" value="SCP2_sterol-bd_dom_sf"/>
</dbReference>
<dbReference type="Gene3D" id="3.40.630.30">
    <property type="match status" value="2"/>
</dbReference>
<evidence type="ECO:0000313" key="3">
    <source>
        <dbReference type="Proteomes" id="UP000010471"/>
    </source>
</evidence>
<dbReference type="Pfam" id="PF13530">
    <property type="entry name" value="SCP2_2"/>
    <property type="match status" value="1"/>
</dbReference>
<dbReference type="InterPro" id="IPR051554">
    <property type="entry name" value="Acetyltransferase_Eis"/>
</dbReference>
<dbReference type="RefSeq" id="WP_015183763.1">
    <property type="nucleotide sequence ID" value="NC_019738.1"/>
</dbReference>
<dbReference type="Pfam" id="PF17668">
    <property type="entry name" value="Acetyltransf_17"/>
    <property type="match status" value="1"/>
</dbReference>
<dbReference type="SUPFAM" id="SSF55718">
    <property type="entry name" value="SCP-like"/>
    <property type="match status" value="1"/>
</dbReference>
<dbReference type="GO" id="GO:0034069">
    <property type="term" value="F:aminoglycoside N-acetyltransferase activity"/>
    <property type="evidence" value="ECO:0007669"/>
    <property type="project" value="TreeGrafter"/>
</dbReference>
<feature type="domain" description="N-acetyltransferase" evidence="1">
    <location>
        <begin position="5"/>
        <end position="157"/>
    </location>
</feature>
<dbReference type="GO" id="GO:0030649">
    <property type="term" value="P:aminoglycoside antibiotic catabolic process"/>
    <property type="evidence" value="ECO:0007669"/>
    <property type="project" value="TreeGrafter"/>
</dbReference>
<dbReference type="EMBL" id="CP003630">
    <property type="protein sequence ID" value="AFZ19624.1"/>
    <property type="molecule type" value="Genomic_DNA"/>
</dbReference>
<dbReference type="PANTHER" id="PTHR37817:SF1">
    <property type="entry name" value="N-ACETYLTRANSFERASE EIS"/>
    <property type="match status" value="1"/>
</dbReference>
<keyword evidence="3" id="KW-1185">Reference proteome</keyword>
<dbReference type="HOGENOM" id="CLU_050659_4_0_3"/>
<gene>
    <name evidence="2" type="ORF">Mic7113_3916</name>
</gene>
<name>K9WIN6_9CYAN</name>
<dbReference type="InterPro" id="IPR000182">
    <property type="entry name" value="GNAT_dom"/>
</dbReference>
<dbReference type="PANTHER" id="PTHR37817">
    <property type="entry name" value="N-ACETYLTRANSFERASE EIS"/>
    <property type="match status" value="1"/>
</dbReference>
<dbReference type="InterPro" id="IPR041380">
    <property type="entry name" value="Acetyltransf_17"/>
</dbReference>
<organism evidence="2 3">
    <name type="scientific">Allocoleopsis franciscana PCC 7113</name>
    <dbReference type="NCBI Taxonomy" id="1173027"/>
    <lineage>
        <taxon>Bacteria</taxon>
        <taxon>Bacillati</taxon>
        <taxon>Cyanobacteriota</taxon>
        <taxon>Cyanophyceae</taxon>
        <taxon>Coleofasciculales</taxon>
        <taxon>Coleofasciculaceae</taxon>
        <taxon>Allocoleopsis</taxon>
        <taxon>Allocoleopsis franciscana</taxon>
    </lineage>
</organism>
<dbReference type="OrthoDB" id="3498897at2"/>
<proteinExistence type="predicted"/>
<evidence type="ECO:0000259" key="1">
    <source>
        <dbReference type="PROSITE" id="PS51186"/>
    </source>
</evidence>
<dbReference type="InterPro" id="IPR016181">
    <property type="entry name" value="Acyl_CoA_acyltransferase"/>
</dbReference>
<dbReference type="Gene3D" id="3.30.1050.10">
    <property type="entry name" value="SCP2 sterol-binding domain"/>
    <property type="match status" value="1"/>
</dbReference>